<comment type="caution">
    <text evidence="2">The sequence shown here is derived from an EMBL/GenBank/DDBJ whole genome shotgun (WGS) entry which is preliminary data.</text>
</comment>
<dbReference type="Pfam" id="PF19259">
    <property type="entry name" value="Ty3_capsid"/>
    <property type="match status" value="1"/>
</dbReference>
<evidence type="ECO:0000313" key="3">
    <source>
        <dbReference type="Proteomes" id="UP001151760"/>
    </source>
</evidence>
<proteinExistence type="predicted"/>
<dbReference type="EMBL" id="BQNB010020949">
    <property type="protein sequence ID" value="GJU01292.1"/>
    <property type="molecule type" value="Genomic_DNA"/>
</dbReference>
<accession>A0ABQ5IPI1</accession>
<keyword evidence="2" id="KW-0548">Nucleotidyltransferase</keyword>
<name>A0ABQ5IPI1_9ASTR</name>
<reference evidence="2" key="2">
    <citation type="submission" date="2022-01" db="EMBL/GenBank/DDBJ databases">
        <authorList>
            <person name="Yamashiro T."/>
            <person name="Shiraishi A."/>
            <person name="Satake H."/>
            <person name="Nakayama K."/>
        </authorList>
    </citation>
    <scope>NUCLEOTIDE SEQUENCE</scope>
</reference>
<organism evidence="2 3">
    <name type="scientific">Tanacetum coccineum</name>
    <dbReference type="NCBI Taxonomy" id="301880"/>
    <lineage>
        <taxon>Eukaryota</taxon>
        <taxon>Viridiplantae</taxon>
        <taxon>Streptophyta</taxon>
        <taxon>Embryophyta</taxon>
        <taxon>Tracheophyta</taxon>
        <taxon>Spermatophyta</taxon>
        <taxon>Magnoliopsida</taxon>
        <taxon>eudicotyledons</taxon>
        <taxon>Gunneridae</taxon>
        <taxon>Pentapetalae</taxon>
        <taxon>asterids</taxon>
        <taxon>campanulids</taxon>
        <taxon>Asterales</taxon>
        <taxon>Asteraceae</taxon>
        <taxon>Asteroideae</taxon>
        <taxon>Anthemideae</taxon>
        <taxon>Anthemidinae</taxon>
        <taxon>Tanacetum</taxon>
    </lineage>
</organism>
<dbReference type="Proteomes" id="UP001151760">
    <property type="component" value="Unassembled WGS sequence"/>
</dbReference>
<evidence type="ECO:0000313" key="2">
    <source>
        <dbReference type="EMBL" id="GJU01292.1"/>
    </source>
</evidence>
<keyword evidence="2" id="KW-0808">Transferase</keyword>
<evidence type="ECO:0000259" key="1">
    <source>
        <dbReference type="Pfam" id="PF19259"/>
    </source>
</evidence>
<dbReference type="GO" id="GO:0003964">
    <property type="term" value="F:RNA-directed DNA polymerase activity"/>
    <property type="evidence" value="ECO:0007669"/>
    <property type="project" value="UniProtKB-KW"/>
</dbReference>
<dbReference type="Pfam" id="PF08284">
    <property type="entry name" value="RVP_2"/>
    <property type="match status" value="1"/>
</dbReference>
<sequence length="389" mass="44283">MKKKVKIISAHLSDKALLWHRQYLSVNGKDVNWEVYKNAIVQRFGSIFEDPMSALKNAKYDKSAKEYQDFFDTHLCRFTISKKHAISLYFGRLPTELEMSVRMFKPATLADAYSLTSTRFGNGGNYGNASKPALLPKPNTPVNNSVNAPVRKQLSQKEYQEKKAQNLCFYCDQKYAPGHKCAGQIFSLVLVPDEEDCFEDRLEEDNIEHTIHILVDCGSTHNFVDVAVANKSGCHIRSICPLSVTVGDSYNVATISECKQFKWQLQWVNFCSDVMLLTLVGCEMIFGIQWLSTLGDIKCNFEELRMEFVYKSKKMVLRGTPKSNSEWMTGNKQNKMERQCKQPAFSSMQLCVFPSAEVSLMRMEGISEDLQPELQDVVEEFADVFAVPN</sequence>
<reference evidence="2" key="1">
    <citation type="journal article" date="2022" name="Int. J. Mol. Sci.">
        <title>Draft Genome of Tanacetum Coccineum: Genomic Comparison of Closely Related Tanacetum-Family Plants.</title>
        <authorList>
            <person name="Yamashiro T."/>
            <person name="Shiraishi A."/>
            <person name="Nakayama K."/>
            <person name="Satake H."/>
        </authorList>
    </citation>
    <scope>NUCLEOTIDE SEQUENCE</scope>
</reference>
<dbReference type="Gene3D" id="2.40.70.10">
    <property type="entry name" value="Acid Proteases"/>
    <property type="match status" value="1"/>
</dbReference>
<protein>
    <submittedName>
        <fullName evidence="2">RNA-directed DNA polymerase like protein</fullName>
    </submittedName>
</protein>
<dbReference type="CDD" id="cd00303">
    <property type="entry name" value="retropepsin_like"/>
    <property type="match status" value="1"/>
</dbReference>
<keyword evidence="2" id="KW-0695">RNA-directed DNA polymerase</keyword>
<keyword evidence="3" id="KW-1185">Reference proteome</keyword>
<gene>
    <name evidence="2" type="ORF">Tco_1111630</name>
</gene>
<dbReference type="InterPro" id="IPR021109">
    <property type="entry name" value="Peptidase_aspartic_dom_sf"/>
</dbReference>
<feature type="domain" description="Ty3 transposon capsid-like protein" evidence="1">
    <location>
        <begin position="3"/>
        <end position="117"/>
    </location>
</feature>
<dbReference type="InterPro" id="IPR045358">
    <property type="entry name" value="Ty3_capsid"/>
</dbReference>